<dbReference type="Pfam" id="PF04916">
    <property type="entry name" value="Phospholip_B"/>
    <property type="match status" value="1"/>
</dbReference>
<proteinExistence type="inferred from homology"/>
<evidence type="ECO:0000256" key="2">
    <source>
        <dbReference type="ARBA" id="ARBA00022729"/>
    </source>
</evidence>
<keyword evidence="4 7" id="KW-0442">Lipid degradation</keyword>
<dbReference type="GO" id="GO:0009395">
    <property type="term" value="P:phospholipid catabolic process"/>
    <property type="evidence" value="ECO:0007669"/>
    <property type="project" value="TreeGrafter"/>
</dbReference>
<evidence type="ECO:0000256" key="3">
    <source>
        <dbReference type="ARBA" id="ARBA00022801"/>
    </source>
</evidence>
<dbReference type="GO" id="GO:0005576">
    <property type="term" value="C:extracellular region"/>
    <property type="evidence" value="ECO:0007669"/>
    <property type="project" value="TreeGrafter"/>
</dbReference>
<protein>
    <recommendedName>
        <fullName evidence="7">Phospholipase B-like</fullName>
        <ecNumber evidence="7">3.1.1.-</ecNumber>
    </recommendedName>
</protein>
<comment type="function">
    <text evidence="7">Putative phospholipase.</text>
</comment>
<evidence type="ECO:0000256" key="4">
    <source>
        <dbReference type="ARBA" id="ARBA00022963"/>
    </source>
</evidence>
<keyword evidence="6" id="KW-0325">Glycoprotein</keyword>
<dbReference type="AlphaFoldDB" id="A0A7S3ZEI1"/>
<evidence type="ECO:0000256" key="6">
    <source>
        <dbReference type="ARBA" id="ARBA00023180"/>
    </source>
</evidence>
<keyword evidence="2" id="KW-0732">Signal</keyword>
<name>A0A7S3ZEI1_9EUKA</name>
<dbReference type="Gene3D" id="3.60.60.30">
    <property type="match status" value="1"/>
</dbReference>
<dbReference type="PANTHER" id="PTHR12370">
    <property type="entry name" value="PHOSPHOLIPASE B-RELATED"/>
    <property type="match status" value="1"/>
</dbReference>
<organism evidence="8">
    <name type="scientific">Lotharella globosa</name>
    <dbReference type="NCBI Taxonomy" id="91324"/>
    <lineage>
        <taxon>Eukaryota</taxon>
        <taxon>Sar</taxon>
        <taxon>Rhizaria</taxon>
        <taxon>Cercozoa</taxon>
        <taxon>Chlorarachniophyceae</taxon>
        <taxon>Lotharella</taxon>
    </lineage>
</organism>
<dbReference type="PANTHER" id="PTHR12370:SF3">
    <property type="entry name" value="PHOSPHOLIPASE B-LIKE 2-RELATED"/>
    <property type="match status" value="1"/>
</dbReference>
<gene>
    <name evidence="8" type="ORF">LGLO00237_LOCUS32802</name>
</gene>
<evidence type="ECO:0000256" key="5">
    <source>
        <dbReference type="ARBA" id="ARBA00023098"/>
    </source>
</evidence>
<evidence type="ECO:0000313" key="8">
    <source>
        <dbReference type="EMBL" id="CAE0681015.1"/>
    </source>
</evidence>
<sequence length="592" mass="66153">MAALGLLFLGGTLASWTAEKKKVTVSVTCASASVGDCTYEHKEVRGYTARAVYDLQPREKAGFANLIVSSNIGSDSCGQQDLETTYFAAGYAEGIATAQDIHDFSCNVIPDDVEQHTDLINFIKENDEYVRTRISDIDESSEDSEYWKEVSLAYKRFDGIFEGYKEAVDLNMKGAACSEDCYSEKLTMLKFLLVNLDGDLFDLMSKFSNEAIFTELGRHGRVQASLNMFKSRLPATTTIFPNGLRCSALFKVADDDIFFAHDTWDTYSTAAPRIFKHVQLPTQKCFLRTTSYSSSPGFLSSIDDYYVVKEEGENEGGGSSFVVIETSNNIYSKSAYDACVPQSVFSFARATVANNLASTAPEWARLFATNASGTYNNQWMILDLNLYHKNNEKLVGDCFWVLEEVPGAIEMQDQTQKLLEDGYWGSYNVAYYQKTRLVAGETDLYGDNIRANIFREEQGNVTDIASMQKLMALNRNAAHPGWAINARFDLYESQPDDAGGIDSKVSSAMNIAQDMITYARGGPTHDDVSKFCWSDNEDLARETPHCSHPQCFNYDWATFSPGSSAVSPSLYVETDKERVTRRHRRGFPTLQR</sequence>
<dbReference type="InterPro" id="IPR007000">
    <property type="entry name" value="PLipase_B-like"/>
</dbReference>
<keyword evidence="3 7" id="KW-0378">Hydrolase</keyword>
<keyword evidence="5 7" id="KW-0443">Lipid metabolism</keyword>
<accession>A0A7S3ZEI1</accession>
<reference evidence="8" key="1">
    <citation type="submission" date="2021-01" db="EMBL/GenBank/DDBJ databases">
        <authorList>
            <person name="Corre E."/>
            <person name="Pelletier E."/>
            <person name="Niang G."/>
            <person name="Scheremetjew M."/>
            <person name="Finn R."/>
            <person name="Kale V."/>
            <person name="Holt S."/>
            <person name="Cochrane G."/>
            <person name="Meng A."/>
            <person name="Brown T."/>
            <person name="Cohen L."/>
        </authorList>
    </citation>
    <scope>NUCLEOTIDE SEQUENCE</scope>
    <source>
        <strain evidence="8">CCCM811</strain>
    </source>
</reference>
<dbReference type="EMBL" id="HBIV01047041">
    <property type="protein sequence ID" value="CAE0681015.1"/>
    <property type="molecule type" value="Transcribed_RNA"/>
</dbReference>
<dbReference type="EC" id="3.1.1.-" evidence="7"/>
<evidence type="ECO:0000256" key="7">
    <source>
        <dbReference type="RuleBase" id="RU364138"/>
    </source>
</evidence>
<comment type="similarity">
    <text evidence="1 7">Belongs to the phospholipase B-like family.</text>
</comment>
<evidence type="ECO:0000256" key="1">
    <source>
        <dbReference type="ARBA" id="ARBA00007835"/>
    </source>
</evidence>
<dbReference type="GO" id="GO:0004620">
    <property type="term" value="F:phospholipase activity"/>
    <property type="evidence" value="ECO:0007669"/>
    <property type="project" value="InterPro"/>
</dbReference>